<reference evidence="3 4" key="1">
    <citation type="journal article" date="2019" name="ISME J.">
        <title>Evolution in action: habitat transition from sediment to the pelagial leads to genome streamlining in Methylophilaceae.</title>
        <authorList>
            <person name="Salcher M."/>
            <person name="Schaefle D."/>
            <person name="Kaspar M."/>
            <person name="Neuenschwander S.M."/>
            <person name="Ghai R."/>
        </authorList>
    </citation>
    <scope>NUCLEOTIDE SEQUENCE [LARGE SCALE GENOMIC DNA]</scope>
    <source>
        <strain evidence="3 4">MMS-RVI-51</strain>
    </source>
</reference>
<dbReference type="AlphaFoldDB" id="A0AAX1F1B3"/>
<dbReference type="PANTHER" id="PTHR43019:SF23">
    <property type="entry name" value="PROTEASE DO-LIKE 5, CHLOROPLASTIC"/>
    <property type="match status" value="1"/>
</dbReference>
<evidence type="ECO:0000313" key="3">
    <source>
        <dbReference type="EMBL" id="QDC41541.1"/>
    </source>
</evidence>
<dbReference type="PROSITE" id="PS50005">
    <property type="entry name" value="TPR"/>
    <property type="match status" value="1"/>
</dbReference>
<keyword evidence="3" id="KW-0378">Hydrolase</keyword>
<evidence type="ECO:0000313" key="4">
    <source>
        <dbReference type="Proteomes" id="UP000314901"/>
    </source>
</evidence>
<accession>A0AAX1F1B3</accession>
<gene>
    <name evidence="3" type="ORF">FIT94_05735</name>
</gene>
<dbReference type="Pfam" id="PF13365">
    <property type="entry name" value="Trypsin_2"/>
    <property type="match status" value="1"/>
</dbReference>
<dbReference type="InterPro" id="IPR019734">
    <property type="entry name" value="TPR_rpt"/>
</dbReference>
<dbReference type="GO" id="GO:0006508">
    <property type="term" value="P:proteolysis"/>
    <property type="evidence" value="ECO:0007669"/>
    <property type="project" value="UniProtKB-KW"/>
</dbReference>
<sequence>MKHTISLFLLLIATQAEAIPTFEKLLELNNSIVVVNVDFPDGSSGTGTGVVVSKEYVATDCHVIANTLGANISKYDNAYKPIAFKADWKHDLCLLKFEELPFTPVPLRDSQTLQYEEDVFSVSYPNGSNVPQPSYGSVKAMHRLDSSVIIRSDAAFALGSSGGGLFDEKYNLIGITTFKSPGPQGFFYSLPVEWIKKLMKEPDTTSLKTLDIPFWAMPFEQKPYFMKVVIPYQNKEWDALKSISDLWIKEEPNSSDAWYFLGLAGQGKKDLKAAKEAFSKAERINPRHVDAMMGLADIAESEKDLVALQNIQKKVNQLNTSLAEVILNKLDKLK</sequence>
<feature type="repeat" description="TPR" evidence="1">
    <location>
        <begin position="255"/>
        <end position="288"/>
    </location>
</feature>
<dbReference type="SUPFAM" id="SSF50494">
    <property type="entry name" value="Trypsin-like serine proteases"/>
    <property type="match status" value="1"/>
</dbReference>
<dbReference type="InterPro" id="IPR009003">
    <property type="entry name" value="Peptidase_S1_PA"/>
</dbReference>
<dbReference type="PANTHER" id="PTHR43019">
    <property type="entry name" value="SERINE ENDOPROTEASE DEGS"/>
    <property type="match status" value="1"/>
</dbReference>
<dbReference type="EMBL" id="CP040953">
    <property type="protein sequence ID" value="QDC41541.1"/>
    <property type="molecule type" value="Genomic_DNA"/>
</dbReference>
<feature type="chain" id="PRO_5043353937" evidence="2">
    <location>
        <begin position="19"/>
        <end position="334"/>
    </location>
</feature>
<dbReference type="InterPro" id="IPR011990">
    <property type="entry name" value="TPR-like_helical_dom_sf"/>
</dbReference>
<dbReference type="Pfam" id="PF13181">
    <property type="entry name" value="TPR_8"/>
    <property type="match status" value="1"/>
</dbReference>
<organism evidence="3 4">
    <name type="scientific">Candidatus Methylopumilus universalis</name>
    <dbReference type="NCBI Taxonomy" id="2588536"/>
    <lineage>
        <taxon>Bacteria</taxon>
        <taxon>Pseudomonadati</taxon>
        <taxon>Pseudomonadota</taxon>
        <taxon>Betaproteobacteria</taxon>
        <taxon>Nitrosomonadales</taxon>
        <taxon>Methylophilaceae</taxon>
        <taxon>Candidatus Methylopumilus</taxon>
    </lineage>
</organism>
<dbReference type="Gene3D" id="1.25.40.10">
    <property type="entry name" value="Tetratricopeptide repeat domain"/>
    <property type="match status" value="1"/>
</dbReference>
<evidence type="ECO:0000256" key="1">
    <source>
        <dbReference type="PROSITE-ProRule" id="PRU00339"/>
    </source>
</evidence>
<proteinExistence type="predicted"/>
<dbReference type="RefSeq" id="WP_139868439.1">
    <property type="nucleotide sequence ID" value="NZ_CP040949.1"/>
</dbReference>
<keyword evidence="1" id="KW-0802">TPR repeat</keyword>
<dbReference type="Gene3D" id="2.40.10.120">
    <property type="match status" value="1"/>
</dbReference>
<dbReference type="SUPFAM" id="SSF48452">
    <property type="entry name" value="TPR-like"/>
    <property type="match status" value="1"/>
</dbReference>
<dbReference type="GeneID" id="66285389"/>
<feature type="signal peptide" evidence="2">
    <location>
        <begin position="1"/>
        <end position="18"/>
    </location>
</feature>
<protein>
    <submittedName>
        <fullName evidence="3">Serine protease</fullName>
    </submittedName>
</protein>
<dbReference type="Proteomes" id="UP000314901">
    <property type="component" value="Chromosome"/>
</dbReference>
<dbReference type="GO" id="GO:0008233">
    <property type="term" value="F:peptidase activity"/>
    <property type="evidence" value="ECO:0007669"/>
    <property type="project" value="UniProtKB-KW"/>
</dbReference>
<name>A0AAX1F1B3_9PROT</name>
<keyword evidence="2" id="KW-0732">Signal</keyword>
<keyword evidence="3" id="KW-0645">Protease</keyword>
<evidence type="ECO:0000256" key="2">
    <source>
        <dbReference type="SAM" id="SignalP"/>
    </source>
</evidence>
<dbReference type="KEGG" id="muv:FIT94_05735"/>